<comment type="caution">
    <text evidence="4">The sequence shown here is derived from an EMBL/GenBank/DDBJ whole genome shotgun (WGS) entry which is preliminary data.</text>
</comment>
<dbReference type="Proteomes" id="UP000823912">
    <property type="component" value="Unassembled WGS sequence"/>
</dbReference>
<name>A0A9D1E9E6_9FIRM</name>
<reference evidence="4" key="1">
    <citation type="submission" date="2020-10" db="EMBL/GenBank/DDBJ databases">
        <authorList>
            <person name="Gilroy R."/>
        </authorList>
    </citation>
    <scope>NUCLEOTIDE SEQUENCE</scope>
    <source>
        <strain evidence="4">ChiSjej5B23-6657</strain>
    </source>
</reference>
<evidence type="ECO:0000313" key="5">
    <source>
        <dbReference type="Proteomes" id="UP000823912"/>
    </source>
</evidence>
<organism evidence="4 5">
    <name type="scientific">Candidatus Pullilachnospira gallistercoris</name>
    <dbReference type="NCBI Taxonomy" id="2840911"/>
    <lineage>
        <taxon>Bacteria</taxon>
        <taxon>Bacillati</taxon>
        <taxon>Bacillota</taxon>
        <taxon>Clostridia</taxon>
        <taxon>Lachnospirales</taxon>
        <taxon>Lachnospiraceae</taxon>
        <taxon>Lachnospiraceae incertae sedis</taxon>
        <taxon>Candidatus Pullilachnospira</taxon>
    </lineage>
</organism>
<gene>
    <name evidence="4" type="ORF">IAA55_04465</name>
</gene>
<feature type="compositionally biased region" description="Basic and acidic residues" evidence="1">
    <location>
        <begin position="275"/>
        <end position="291"/>
    </location>
</feature>
<accession>A0A9D1E9E6</accession>
<proteinExistence type="predicted"/>
<feature type="region of interest" description="Disordered" evidence="1">
    <location>
        <begin position="272"/>
        <end position="291"/>
    </location>
</feature>
<dbReference type="InterPro" id="IPR013830">
    <property type="entry name" value="SGNH_hydro"/>
</dbReference>
<dbReference type="Gene3D" id="3.40.50.1110">
    <property type="entry name" value="SGNH hydrolase"/>
    <property type="match status" value="1"/>
</dbReference>
<dbReference type="InterPro" id="IPR036514">
    <property type="entry name" value="SGNH_hydro_sf"/>
</dbReference>
<evidence type="ECO:0000259" key="3">
    <source>
        <dbReference type="Pfam" id="PF13472"/>
    </source>
</evidence>
<evidence type="ECO:0000256" key="1">
    <source>
        <dbReference type="SAM" id="MobiDB-lite"/>
    </source>
</evidence>
<protein>
    <recommendedName>
        <fullName evidence="3">SGNH hydrolase-type esterase domain-containing protein</fullName>
    </recommendedName>
</protein>
<keyword evidence="2" id="KW-0812">Transmembrane</keyword>
<keyword evidence="2" id="KW-0472">Membrane</keyword>
<evidence type="ECO:0000256" key="2">
    <source>
        <dbReference type="SAM" id="Phobius"/>
    </source>
</evidence>
<dbReference type="SUPFAM" id="SSF52266">
    <property type="entry name" value="SGNH hydrolase"/>
    <property type="match status" value="1"/>
</dbReference>
<sequence>MEKDFEEEQKKQKRKAWLSFATLIGLMIVLLVGAAFVNRYLFYAVIVIYVLMVVYVAVQAGTNYVGPLKVLATTVIRRQYKPEKRKGEIVFYGASNFTYWSTMEEDIAGFKVQNHGFGGSDDAGLMKYAEKLLYPYDPKIVVFQTGSNDYVHVEGTDEEKIAFCMKRKREMFETFHERLPKAKFLVMAGILLPGRSQYLELTKEINRQLKELCENTDYMTYVDAEDMTYQNGSFDKSLFQEDKIHLTPEARVRWADEYIIPALEVAVTELGEEGESLKKEAAPETEQEKKA</sequence>
<feature type="transmembrane region" description="Helical" evidence="2">
    <location>
        <begin position="40"/>
        <end position="58"/>
    </location>
</feature>
<dbReference type="AlphaFoldDB" id="A0A9D1E9E6"/>
<feature type="domain" description="SGNH hydrolase-type esterase" evidence="3">
    <location>
        <begin position="109"/>
        <end position="249"/>
    </location>
</feature>
<reference evidence="4" key="2">
    <citation type="journal article" date="2021" name="PeerJ">
        <title>Extensive microbial diversity within the chicken gut microbiome revealed by metagenomics and culture.</title>
        <authorList>
            <person name="Gilroy R."/>
            <person name="Ravi A."/>
            <person name="Getino M."/>
            <person name="Pursley I."/>
            <person name="Horton D.L."/>
            <person name="Alikhan N.F."/>
            <person name="Baker D."/>
            <person name="Gharbi K."/>
            <person name="Hall N."/>
            <person name="Watson M."/>
            <person name="Adriaenssens E.M."/>
            <person name="Foster-Nyarko E."/>
            <person name="Jarju S."/>
            <person name="Secka A."/>
            <person name="Antonio M."/>
            <person name="Oren A."/>
            <person name="Chaudhuri R.R."/>
            <person name="La Ragione R."/>
            <person name="Hildebrand F."/>
            <person name="Pallen M.J."/>
        </authorList>
    </citation>
    <scope>NUCLEOTIDE SEQUENCE</scope>
    <source>
        <strain evidence="4">ChiSjej5B23-6657</strain>
    </source>
</reference>
<dbReference type="EMBL" id="DVHM01000074">
    <property type="protein sequence ID" value="HIR70514.1"/>
    <property type="molecule type" value="Genomic_DNA"/>
</dbReference>
<keyword evidence="2" id="KW-1133">Transmembrane helix</keyword>
<feature type="transmembrane region" description="Helical" evidence="2">
    <location>
        <begin position="16"/>
        <end position="34"/>
    </location>
</feature>
<evidence type="ECO:0000313" key="4">
    <source>
        <dbReference type="EMBL" id="HIR70514.1"/>
    </source>
</evidence>
<dbReference type="Pfam" id="PF13472">
    <property type="entry name" value="Lipase_GDSL_2"/>
    <property type="match status" value="1"/>
</dbReference>